<dbReference type="AlphaFoldDB" id="A0A318JE95"/>
<gene>
    <name evidence="3" type="ORF">DFR42_101899</name>
</gene>
<organism evidence="3 4">
    <name type="scientific">Undibacterium pigrum</name>
    <dbReference type="NCBI Taxonomy" id="401470"/>
    <lineage>
        <taxon>Bacteria</taxon>
        <taxon>Pseudomonadati</taxon>
        <taxon>Pseudomonadota</taxon>
        <taxon>Betaproteobacteria</taxon>
        <taxon>Burkholderiales</taxon>
        <taxon>Oxalobacteraceae</taxon>
        <taxon>Undibacterium</taxon>
    </lineage>
</organism>
<feature type="region of interest" description="Disordered" evidence="1">
    <location>
        <begin position="53"/>
        <end position="81"/>
    </location>
</feature>
<keyword evidence="2" id="KW-1133">Transmembrane helix</keyword>
<dbReference type="RefSeq" id="WP_110253710.1">
    <property type="nucleotide sequence ID" value="NZ_QJKB01000001.1"/>
</dbReference>
<reference evidence="3 4" key="1">
    <citation type="submission" date="2018-05" db="EMBL/GenBank/DDBJ databases">
        <title>Genomic Encyclopedia of Type Strains, Phase IV (KMG-IV): sequencing the most valuable type-strain genomes for metagenomic binning, comparative biology and taxonomic classification.</title>
        <authorList>
            <person name="Goeker M."/>
        </authorList>
    </citation>
    <scope>NUCLEOTIDE SEQUENCE [LARGE SCALE GENOMIC DNA]</scope>
    <source>
        <strain evidence="3 4">DSM 19792</strain>
    </source>
</reference>
<name>A0A318JE95_9BURK</name>
<keyword evidence="4" id="KW-1185">Reference proteome</keyword>
<keyword evidence="2" id="KW-0812">Transmembrane</keyword>
<dbReference type="EMBL" id="QJKB01000001">
    <property type="protein sequence ID" value="PXX47321.1"/>
    <property type="molecule type" value="Genomic_DNA"/>
</dbReference>
<evidence type="ECO:0008006" key="5">
    <source>
        <dbReference type="Google" id="ProtNLM"/>
    </source>
</evidence>
<proteinExistence type="predicted"/>
<evidence type="ECO:0000313" key="4">
    <source>
        <dbReference type="Proteomes" id="UP000247792"/>
    </source>
</evidence>
<sequence>MYIVAIAWIYVVLMMSITEHSVIAGIMTFLLYCVFPLTIVLYLMRTPQRKREQREKQAALQKQSETSAISSEHPQAETKAD</sequence>
<feature type="compositionally biased region" description="Polar residues" evidence="1">
    <location>
        <begin position="60"/>
        <end position="73"/>
    </location>
</feature>
<keyword evidence="2" id="KW-0472">Membrane</keyword>
<protein>
    <recommendedName>
        <fullName evidence="5">Transmembrane protein</fullName>
    </recommendedName>
</protein>
<evidence type="ECO:0000256" key="1">
    <source>
        <dbReference type="SAM" id="MobiDB-lite"/>
    </source>
</evidence>
<accession>A0A318JE95</accession>
<evidence type="ECO:0000256" key="2">
    <source>
        <dbReference type="SAM" id="Phobius"/>
    </source>
</evidence>
<dbReference type="Proteomes" id="UP000247792">
    <property type="component" value="Unassembled WGS sequence"/>
</dbReference>
<comment type="caution">
    <text evidence="3">The sequence shown here is derived from an EMBL/GenBank/DDBJ whole genome shotgun (WGS) entry which is preliminary data.</text>
</comment>
<evidence type="ECO:0000313" key="3">
    <source>
        <dbReference type="EMBL" id="PXX47321.1"/>
    </source>
</evidence>
<dbReference type="OrthoDB" id="8565731at2"/>
<feature type="transmembrane region" description="Helical" evidence="2">
    <location>
        <begin position="22"/>
        <end position="44"/>
    </location>
</feature>